<dbReference type="SUPFAM" id="SSF47459">
    <property type="entry name" value="HLH, helix-loop-helix DNA-binding domain"/>
    <property type="match status" value="1"/>
</dbReference>
<dbReference type="InterPro" id="IPR000014">
    <property type="entry name" value="PAS"/>
</dbReference>
<feature type="domain" description="BHLH" evidence="5">
    <location>
        <begin position="9"/>
        <end position="63"/>
    </location>
</feature>
<keyword evidence="4" id="KW-0539">Nucleus</keyword>
<evidence type="ECO:0000256" key="3">
    <source>
        <dbReference type="ARBA" id="ARBA00023163"/>
    </source>
</evidence>
<dbReference type="Gene3D" id="3.30.450.20">
    <property type="entry name" value="PAS domain"/>
    <property type="match status" value="1"/>
</dbReference>
<evidence type="ECO:0000259" key="5">
    <source>
        <dbReference type="PROSITE" id="PS50888"/>
    </source>
</evidence>
<dbReference type="Pfam" id="PF23171">
    <property type="entry name" value="bHLH_HIF1A"/>
    <property type="match status" value="1"/>
</dbReference>
<name>A0A183ILD6_9BILA</name>
<dbReference type="InterPro" id="IPR036638">
    <property type="entry name" value="HLH_DNA-bd_sf"/>
</dbReference>
<reference evidence="8" key="1">
    <citation type="submission" date="2016-06" db="UniProtKB">
        <authorList>
            <consortium name="WormBaseParasite"/>
        </authorList>
    </citation>
    <scope>IDENTIFICATION</scope>
</reference>
<dbReference type="PANTHER" id="PTHR23043">
    <property type="entry name" value="HYPOXIA-INDUCIBLE FACTOR 1 ALPHA"/>
    <property type="match status" value="1"/>
</dbReference>
<gene>
    <name evidence="6" type="ORF">SBAD_LOCUS4432</name>
</gene>
<evidence type="ECO:0000313" key="8">
    <source>
        <dbReference type="WBParaSite" id="SBAD_0000462301-mRNA-1"/>
    </source>
</evidence>
<evidence type="ECO:0000256" key="1">
    <source>
        <dbReference type="ARBA" id="ARBA00004123"/>
    </source>
</evidence>
<dbReference type="EMBL" id="UZAM01008314">
    <property type="protein sequence ID" value="VDP04342.1"/>
    <property type="molecule type" value="Genomic_DNA"/>
</dbReference>
<dbReference type="InterPro" id="IPR035965">
    <property type="entry name" value="PAS-like_dom_sf"/>
</dbReference>
<dbReference type="SMART" id="SM00091">
    <property type="entry name" value="PAS"/>
    <property type="match status" value="1"/>
</dbReference>
<dbReference type="GO" id="GO:0046983">
    <property type="term" value="F:protein dimerization activity"/>
    <property type="evidence" value="ECO:0007669"/>
    <property type="project" value="InterPro"/>
</dbReference>
<evidence type="ECO:0000313" key="7">
    <source>
        <dbReference type="Proteomes" id="UP000270296"/>
    </source>
</evidence>
<dbReference type="GO" id="GO:0000977">
    <property type="term" value="F:RNA polymerase II transcription regulatory region sequence-specific DNA binding"/>
    <property type="evidence" value="ECO:0007669"/>
    <property type="project" value="TreeGrafter"/>
</dbReference>
<organism evidence="8">
    <name type="scientific">Soboliphyme baturini</name>
    <dbReference type="NCBI Taxonomy" id="241478"/>
    <lineage>
        <taxon>Eukaryota</taxon>
        <taxon>Metazoa</taxon>
        <taxon>Ecdysozoa</taxon>
        <taxon>Nematoda</taxon>
        <taxon>Enoplea</taxon>
        <taxon>Dorylaimia</taxon>
        <taxon>Dioctophymatida</taxon>
        <taxon>Dioctophymatoidea</taxon>
        <taxon>Soboliphymatidae</taxon>
        <taxon>Soboliphyme</taxon>
    </lineage>
</organism>
<keyword evidence="2" id="KW-0805">Transcription regulation</keyword>
<reference evidence="6 7" key="2">
    <citation type="submission" date="2018-11" db="EMBL/GenBank/DDBJ databases">
        <authorList>
            <consortium name="Pathogen Informatics"/>
        </authorList>
    </citation>
    <scope>NUCLEOTIDE SEQUENCE [LARGE SCALE GENOMIC DNA]</scope>
</reference>
<dbReference type="GO" id="GO:0000981">
    <property type="term" value="F:DNA-binding transcription factor activity, RNA polymerase II-specific"/>
    <property type="evidence" value="ECO:0007669"/>
    <property type="project" value="TreeGrafter"/>
</dbReference>
<keyword evidence="3" id="KW-0804">Transcription</keyword>
<dbReference type="Proteomes" id="UP000270296">
    <property type="component" value="Unassembled WGS sequence"/>
</dbReference>
<protein>
    <submittedName>
        <fullName evidence="8">BHLH domain-containing protein</fullName>
    </submittedName>
</protein>
<sequence length="187" mass="21413">MTDTQNKDAHKQRCRQAAQWRRLLENLEYDQLASCLPMHQEVSRSLLDKAGLVRMAISYLRLHRFINDGLPSWEVVASDGERNQYNRATDGFLFCLSESFQILYVSETVSLGFGLSQIDLIGTSLLQYIYKDDVQVFLSLANQCCPDAGPGIAKAVLRMWSTLTRRNCKEKSEQPTGYKVIMYLNVY</sequence>
<dbReference type="GO" id="GO:0005634">
    <property type="term" value="C:nucleus"/>
    <property type="evidence" value="ECO:0007669"/>
    <property type="project" value="UniProtKB-SubCell"/>
</dbReference>
<accession>A0A183ILD6</accession>
<evidence type="ECO:0000313" key="6">
    <source>
        <dbReference type="EMBL" id="VDP04342.1"/>
    </source>
</evidence>
<dbReference type="SUPFAM" id="SSF55785">
    <property type="entry name" value="PYP-like sensor domain (PAS domain)"/>
    <property type="match status" value="1"/>
</dbReference>
<keyword evidence="7" id="KW-1185">Reference proteome</keyword>
<dbReference type="AlphaFoldDB" id="A0A183ILD6"/>
<dbReference type="PANTHER" id="PTHR23043:SF17">
    <property type="entry name" value="PROTEIN SIMILAR"/>
    <property type="match status" value="1"/>
</dbReference>
<dbReference type="WBParaSite" id="SBAD_0000462301-mRNA-1">
    <property type="protein sequence ID" value="SBAD_0000462301-mRNA-1"/>
    <property type="gene ID" value="SBAD_0000462301"/>
</dbReference>
<comment type="subcellular location">
    <subcellularLocation>
        <location evidence="1">Nucleus</location>
    </subcellularLocation>
</comment>
<evidence type="ECO:0000256" key="4">
    <source>
        <dbReference type="ARBA" id="ARBA00023242"/>
    </source>
</evidence>
<dbReference type="CDD" id="cd00130">
    <property type="entry name" value="PAS"/>
    <property type="match status" value="1"/>
</dbReference>
<dbReference type="GO" id="GO:0010557">
    <property type="term" value="P:positive regulation of macromolecule biosynthetic process"/>
    <property type="evidence" value="ECO:0007669"/>
    <property type="project" value="UniProtKB-ARBA"/>
</dbReference>
<dbReference type="InterPro" id="IPR011598">
    <property type="entry name" value="bHLH_dom"/>
</dbReference>
<proteinExistence type="predicted"/>
<evidence type="ECO:0000256" key="2">
    <source>
        <dbReference type="ARBA" id="ARBA00023015"/>
    </source>
</evidence>
<dbReference type="PROSITE" id="PS50888">
    <property type="entry name" value="BHLH"/>
    <property type="match status" value="1"/>
</dbReference>
<dbReference type="OrthoDB" id="6021714at2759"/>